<gene>
    <name evidence="1" type="ORF">BTM29_07885</name>
</gene>
<dbReference type="OrthoDB" id="2146126at2"/>
<proteinExistence type="predicted"/>
<reference evidence="2" key="1">
    <citation type="submission" date="2016-12" db="EMBL/GenBank/DDBJ databases">
        <authorList>
            <person name="Jung M.Y."/>
            <person name="Lee S.H."/>
        </authorList>
    </citation>
    <scope>NUCLEOTIDE SEQUENCE [LARGE SCALE GENOMIC DNA]</scope>
    <source>
        <strain evidence="2">WiKim39</strain>
    </source>
</reference>
<dbReference type="KEGG" id="lalw:BTM29_07885"/>
<dbReference type="Proteomes" id="UP000187499">
    <property type="component" value="Chromosome"/>
</dbReference>
<protein>
    <recommendedName>
        <fullName evidence="3">ArpU family transcriptional regulator</fullName>
    </recommendedName>
</protein>
<evidence type="ECO:0000313" key="1">
    <source>
        <dbReference type="EMBL" id="APX72473.1"/>
    </source>
</evidence>
<name>A0A1P8Q3R4_9LACO</name>
<organism evidence="1 2">
    <name type="scientific">Companilactobacillus allii</name>
    <dbReference type="NCBI Taxonomy" id="1847728"/>
    <lineage>
        <taxon>Bacteria</taxon>
        <taxon>Bacillati</taxon>
        <taxon>Bacillota</taxon>
        <taxon>Bacilli</taxon>
        <taxon>Lactobacillales</taxon>
        <taxon>Lactobacillaceae</taxon>
        <taxon>Companilactobacillus</taxon>
    </lineage>
</organism>
<dbReference type="AlphaFoldDB" id="A0A1P8Q3R4"/>
<dbReference type="InterPro" id="IPR006524">
    <property type="entry name" value="ArpU-like"/>
</dbReference>
<dbReference type="RefSeq" id="WP_076615814.1">
    <property type="nucleotide sequence ID" value="NZ_CP019323.1"/>
</dbReference>
<evidence type="ECO:0000313" key="2">
    <source>
        <dbReference type="Proteomes" id="UP000187499"/>
    </source>
</evidence>
<sequence length="139" mass="16242">MGLFPELNEDQTIKNVKYYFEHEFPRLKARAHMDITSIQSPSFENVGSAGNTINTQENKVMDQLRAQELVVATYKTIKNCPDDYRYKTILKYRYLYGQSNIDTMEVAGYASTRYNECKNNACLYFAEAFADYYTMQVFI</sequence>
<evidence type="ECO:0008006" key="3">
    <source>
        <dbReference type="Google" id="ProtNLM"/>
    </source>
</evidence>
<keyword evidence="2" id="KW-1185">Reference proteome</keyword>
<accession>A0A1P8Q3R4</accession>
<dbReference type="NCBIfam" id="TIGR01637">
    <property type="entry name" value="phage_arpU"/>
    <property type="match status" value="1"/>
</dbReference>
<dbReference type="EMBL" id="CP019323">
    <property type="protein sequence ID" value="APX72473.1"/>
    <property type="molecule type" value="Genomic_DNA"/>
</dbReference>
<dbReference type="STRING" id="1847728.BTM29_07885"/>